<comment type="similarity">
    <text evidence="1">Belongs to the peptidase M20 family.</text>
</comment>
<dbReference type="STRING" id="146923.Spa2297_20665"/>
<feature type="binding site" evidence="3">
    <location>
        <position position="185"/>
    </location>
    <ligand>
        <name>Mn(2+)</name>
        <dbReference type="ChEBI" id="CHEBI:29035"/>
        <label>2</label>
    </ligand>
</feature>
<name>A0A369V3X0_9ACTN</name>
<keyword evidence="2 5" id="KW-0378">Hydrolase</keyword>
<reference evidence="5 6" key="1">
    <citation type="submission" date="2018-07" db="EMBL/GenBank/DDBJ databases">
        <title>Genome guided investigation of antibiotics producing actinomycetales strain isolated from a Macau mangrove ecosystem.</title>
        <authorList>
            <person name="Hu D."/>
        </authorList>
    </citation>
    <scope>NUCLEOTIDE SEQUENCE [LARGE SCALE GENOMIC DNA]</scope>
    <source>
        <strain evidence="5 6">2297</strain>
    </source>
</reference>
<evidence type="ECO:0000313" key="5">
    <source>
        <dbReference type="EMBL" id="RDD87471.1"/>
    </source>
</evidence>
<evidence type="ECO:0000259" key="4">
    <source>
        <dbReference type="Pfam" id="PF07687"/>
    </source>
</evidence>
<feature type="binding site" evidence="3">
    <location>
        <position position="124"/>
    </location>
    <ligand>
        <name>Mn(2+)</name>
        <dbReference type="ChEBI" id="CHEBI:29035"/>
        <label>2</label>
    </ligand>
</feature>
<dbReference type="InterPro" id="IPR002933">
    <property type="entry name" value="Peptidase_M20"/>
</dbReference>
<evidence type="ECO:0000256" key="3">
    <source>
        <dbReference type="PIRSR" id="PIRSR005962-1"/>
    </source>
</evidence>
<dbReference type="GO" id="GO:0046872">
    <property type="term" value="F:metal ion binding"/>
    <property type="evidence" value="ECO:0007669"/>
    <property type="project" value="UniProtKB-KW"/>
</dbReference>
<dbReference type="CDD" id="cd08014">
    <property type="entry name" value="M20_Acy1-like"/>
    <property type="match status" value="1"/>
</dbReference>
<dbReference type="PANTHER" id="PTHR11014:SF63">
    <property type="entry name" value="METALLOPEPTIDASE, PUTATIVE (AFU_ORTHOLOGUE AFUA_6G09600)-RELATED"/>
    <property type="match status" value="1"/>
</dbReference>
<dbReference type="RefSeq" id="WP_114530134.1">
    <property type="nucleotide sequence ID" value="NZ_JBEZXX010000001.1"/>
</dbReference>
<dbReference type="GO" id="GO:0016787">
    <property type="term" value="F:hydrolase activity"/>
    <property type="evidence" value="ECO:0007669"/>
    <property type="project" value="UniProtKB-KW"/>
</dbReference>
<feature type="binding site" evidence="3">
    <location>
        <position position="384"/>
    </location>
    <ligand>
        <name>Mn(2+)</name>
        <dbReference type="ChEBI" id="CHEBI:29035"/>
        <label>2</label>
    </ligand>
</feature>
<dbReference type="Proteomes" id="UP000253742">
    <property type="component" value="Unassembled WGS sequence"/>
</dbReference>
<dbReference type="EMBL" id="QQBH01000012">
    <property type="protein sequence ID" value="RDD87471.1"/>
    <property type="molecule type" value="Genomic_DNA"/>
</dbReference>
<dbReference type="InterPro" id="IPR017439">
    <property type="entry name" value="Amidohydrolase"/>
</dbReference>
<gene>
    <name evidence="5" type="ORF">DVZ84_19835</name>
</gene>
<dbReference type="OrthoDB" id="9777385at2"/>
<dbReference type="InterPro" id="IPR011650">
    <property type="entry name" value="Peptidase_M20_dimer"/>
</dbReference>
<dbReference type="FunFam" id="3.30.70.360:FF:000014">
    <property type="entry name" value="N-acyl-L-amino acid amidohydrolase"/>
    <property type="match status" value="1"/>
</dbReference>
<dbReference type="PIRSF" id="PIRSF005962">
    <property type="entry name" value="Pept_M20D_amidohydro"/>
    <property type="match status" value="1"/>
</dbReference>
<dbReference type="Pfam" id="PF01546">
    <property type="entry name" value="Peptidase_M20"/>
    <property type="match status" value="1"/>
</dbReference>
<dbReference type="Gene3D" id="3.30.70.360">
    <property type="match status" value="1"/>
</dbReference>
<comment type="cofactor">
    <cofactor evidence="3">
        <name>Mn(2+)</name>
        <dbReference type="ChEBI" id="CHEBI:29035"/>
    </cofactor>
    <text evidence="3">The Mn(2+) ion enhances activity.</text>
</comment>
<dbReference type="NCBIfam" id="TIGR01891">
    <property type="entry name" value="amidohydrolases"/>
    <property type="match status" value="1"/>
</dbReference>
<sequence>MSRETEADPSGEAQLPGTLPEALRAELVAFRRDLHMHPELGNQEFRTTAAIKERLERAGLRPRVLPVGTGLVCDIGTNTESGRWSGGPRMLALRADIDALPIPDTKSECAYRSQVPDRAHACGHDVHTTVVLGTGLVLAALHEQGLLPRPVRLVFQPAEEVLPGGAADAIEGGALDGVRRILAVHCDPRVDAGRIGLRVGPITSACDRLEIALNGPGGHTARPHLTTDLVTAAARVVTDVPSLVARRVDSRSGLALTWGRIESGHAPNVIPQHAELAGTVRCLDLDAWRQAPDLVMGAIDEIANLYRAKSEITYVRGVPPVVNEVTSVELLQTAMIARLGTDSVESTEQSLGGEDFSWYLEHVPGAMARLGVRPPGERTVRDLHQGDFDVDESAITVGVEMFTAAALIDAVH</sequence>
<dbReference type="Pfam" id="PF07687">
    <property type="entry name" value="M20_dimer"/>
    <property type="match status" value="1"/>
</dbReference>
<proteinExistence type="inferred from homology"/>
<organism evidence="5 6">
    <name type="scientific">Streptomyces parvulus</name>
    <dbReference type="NCBI Taxonomy" id="146923"/>
    <lineage>
        <taxon>Bacteria</taxon>
        <taxon>Bacillati</taxon>
        <taxon>Actinomycetota</taxon>
        <taxon>Actinomycetes</taxon>
        <taxon>Kitasatosporales</taxon>
        <taxon>Streptomycetaceae</taxon>
        <taxon>Streptomyces</taxon>
    </lineage>
</organism>
<evidence type="ECO:0000256" key="1">
    <source>
        <dbReference type="ARBA" id="ARBA00006153"/>
    </source>
</evidence>
<accession>A0A369V3X0</accession>
<dbReference type="SUPFAM" id="SSF53187">
    <property type="entry name" value="Zn-dependent exopeptidases"/>
    <property type="match status" value="1"/>
</dbReference>
<dbReference type="InterPro" id="IPR036264">
    <property type="entry name" value="Bact_exopeptidase_dim_dom"/>
</dbReference>
<feature type="domain" description="Peptidase M20 dimerisation" evidence="4">
    <location>
        <begin position="211"/>
        <end position="300"/>
    </location>
</feature>
<dbReference type="PANTHER" id="PTHR11014">
    <property type="entry name" value="PEPTIDASE M20 FAMILY MEMBER"/>
    <property type="match status" value="1"/>
</dbReference>
<comment type="caution">
    <text evidence="5">The sequence shown here is derived from an EMBL/GenBank/DDBJ whole genome shotgun (WGS) entry which is preliminary data.</text>
</comment>
<dbReference type="SUPFAM" id="SSF55031">
    <property type="entry name" value="Bacterial exopeptidase dimerisation domain"/>
    <property type="match status" value="1"/>
</dbReference>
<feature type="binding site" evidence="3">
    <location>
        <position position="160"/>
    </location>
    <ligand>
        <name>Mn(2+)</name>
        <dbReference type="ChEBI" id="CHEBI:29035"/>
        <label>2</label>
    </ligand>
</feature>
<keyword evidence="3" id="KW-0464">Manganese</keyword>
<dbReference type="AlphaFoldDB" id="A0A369V3X0"/>
<keyword evidence="3" id="KW-0479">Metal-binding</keyword>
<feature type="binding site" evidence="3">
    <location>
        <position position="122"/>
    </location>
    <ligand>
        <name>Mn(2+)</name>
        <dbReference type="ChEBI" id="CHEBI:29035"/>
        <label>2</label>
    </ligand>
</feature>
<evidence type="ECO:0000313" key="6">
    <source>
        <dbReference type="Proteomes" id="UP000253742"/>
    </source>
</evidence>
<evidence type="ECO:0000256" key="2">
    <source>
        <dbReference type="ARBA" id="ARBA00022801"/>
    </source>
</evidence>
<dbReference type="Gene3D" id="3.40.630.10">
    <property type="entry name" value="Zn peptidases"/>
    <property type="match status" value="1"/>
</dbReference>
<protein>
    <submittedName>
        <fullName evidence="5">Amidohydrolase</fullName>
    </submittedName>
</protein>